<protein>
    <submittedName>
        <fullName evidence="3">Uncharacterized protein</fullName>
    </submittedName>
</protein>
<feature type="region of interest" description="Disordered" evidence="1">
    <location>
        <begin position="221"/>
        <end position="250"/>
    </location>
</feature>
<dbReference type="RefSeq" id="XP_009832881.1">
    <property type="nucleotide sequence ID" value="XM_009834579.1"/>
</dbReference>
<sequence>MKHTQPPVDLSFTLYVCGGSLLGIAILLRLYCRRRRTRFHSPLDVGQVTLSENIARRKQDLQRFISTLQRQLTTRQQQLDMHDRVEQVLTARQALETPPSDDPRWNEIMQRGKEMYQDEWEVGTDGQLPLGVLLTMHKDELLAATTRATPPTLASSHAKAIDRQNHAMLIQQEYMQKTARSQQGVPGSVLPVPVAASQWKSQRPVGPSAMQPRGLPLPKMAPSSNTTWSHHRFHPDANLPPRTNHRPPPVPRLNLQALLSASSTRFSSTSTSPAPGVVSIKDIFKRVHA</sequence>
<keyword evidence="2" id="KW-1133">Transmembrane helix</keyword>
<evidence type="ECO:0000313" key="3">
    <source>
        <dbReference type="EMBL" id="ETV77771.1"/>
    </source>
</evidence>
<organism evidence="3">
    <name type="scientific">Aphanomyces astaci</name>
    <name type="common">Crayfish plague agent</name>
    <dbReference type="NCBI Taxonomy" id="112090"/>
    <lineage>
        <taxon>Eukaryota</taxon>
        <taxon>Sar</taxon>
        <taxon>Stramenopiles</taxon>
        <taxon>Oomycota</taxon>
        <taxon>Saprolegniomycetes</taxon>
        <taxon>Saprolegniales</taxon>
        <taxon>Verrucalvaceae</taxon>
        <taxon>Aphanomyces</taxon>
    </lineage>
</organism>
<keyword evidence="2" id="KW-0812">Transmembrane</keyword>
<evidence type="ECO:0000256" key="2">
    <source>
        <dbReference type="SAM" id="Phobius"/>
    </source>
</evidence>
<name>W4GES0_APHAT</name>
<dbReference type="OrthoDB" id="78983at2759"/>
<dbReference type="AlphaFoldDB" id="W4GES0"/>
<keyword evidence="2" id="KW-0472">Membrane</keyword>
<dbReference type="VEuPathDB" id="FungiDB:H257_08616"/>
<gene>
    <name evidence="3" type="ORF">H257_08616</name>
</gene>
<accession>W4GES0</accession>
<reference evidence="3" key="1">
    <citation type="submission" date="2013-12" db="EMBL/GenBank/DDBJ databases">
        <title>The Genome Sequence of Aphanomyces astaci APO3.</title>
        <authorList>
            <consortium name="The Broad Institute Genomics Platform"/>
            <person name="Russ C."/>
            <person name="Tyler B."/>
            <person name="van West P."/>
            <person name="Dieguez-Uribeondo J."/>
            <person name="Young S.K."/>
            <person name="Zeng Q."/>
            <person name="Gargeya S."/>
            <person name="Fitzgerald M."/>
            <person name="Abouelleil A."/>
            <person name="Alvarado L."/>
            <person name="Chapman S.B."/>
            <person name="Gainer-Dewar J."/>
            <person name="Goldberg J."/>
            <person name="Griggs A."/>
            <person name="Gujja S."/>
            <person name="Hansen M."/>
            <person name="Howarth C."/>
            <person name="Imamovic A."/>
            <person name="Ireland A."/>
            <person name="Larimer J."/>
            <person name="McCowan C."/>
            <person name="Murphy C."/>
            <person name="Pearson M."/>
            <person name="Poon T.W."/>
            <person name="Priest M."/>
            <person name="Roberts A."/>
            <person name="Saif S."/>
            <person name="Shea T."/>
            <person name="Sykes S."/>
            <person name="Wortman J."/>
            <person name="Nusbaum C."/>
            <person name="Birren B."/>
        </authorList>
    </citation>
    <scope>NUCLEOTIDE SEQUENCE [LARGE SCALE GENOMIC DNA]</scope>
    <source>
        <strain evidence="3">APO3</strain>
    </source>
</reference>
<dbReference type="GeneID" id="20810612"/>
<evidence type="ECO:0000256" key="1">
    <source>
        <dbReference type="SAM" id="MobiDB-lite"/>
    </source>
</evidence>
<dbReference type="EMBL" id="KI913132">
    <property type="protein sequence ID" value="ETV77771.1"/>
    <property type="molecule type" value="Genomic_DNA"/>
</dbReference>
<proteinExistence type="predicted"/>
<feature type="transmembrane region" description="Helical" evidence="2">
    <location>
        <begin position="12"/>
        <end position="32"/>
    </location>
</feature>